<dbReference type="OrthoDB" id="6160250at2759"/>
<dbReference type="PANTHER" id="PTHR45620:SF32">
    <property type="entry name" value="DIURETIC HORMONE 31 RECEPTOR, ISOFORM C"/>
    <property type="match status" value="1"/>
</dbReference>
<dbReference type="AlphaFoldDB" id="A0A6H5HU65"/>
<evidence type="ECO:0000256" key="4">
    <source>
        <dbReference type="ARBA" id="ARBA00023040"/>
    </source>
</evidence>
<keyword evidence="5 9" id="KW-0472">Membrane</keyword>
<dbReference type="SMART" id="SM00248">
    <property type="entry name" value="ANK"/>
    <property type="match status" value="9"/>
</dbReference>
<keyword evidence="4" id="KW-0297">G-protein coupled receptor</keyword>
<dbReference type="PANTHER" id="PTHR45620">
    <property type="entry name" value="PDF RECEPTOR-LIKE PROTEIN-RELATED"/>
    <property type="match status" value="1"/>
</dbReference>
<organism evidence="11 12">
    <name type="scientific">Trichogramma brassicae</name>
    <dbReference type="NCBI Taxonomy" id="86971"/>
    <lineage>
        <taxon>Eukaryota</taxon>
        <taxon>Metazoa</taxon>
        <taxon>Ecdysozoa</taxon>
        <taxon>Arthropoda</taxon>
        <taxon>Hexapoda</taxon>
        <taxon>Insecta</taxon>
        <taxon>Pterygota</taxon>
        <taxon>Neoptera</taxon>
        <taxon>Endopterygota</taxon>
        <taxon>Hymenoptera</taxon>
        <taxon>Apocrita</taxon>
        <taxon>Proctotrupomorpha</taxon>
        <taxon>Chalcidoidea</taxon>
        <taxon>Trichogrammatidae</taxon>
        <taxon>Trichogramma</taxon>
    </lineage>
</organism>
<dbReference type="GO" id="GO:0007166">
    <property type="term" value="P:cell surface receptor signaling pathway"/>
    <property type="evidence" value="ECO:0007669"/>
    <property type="project" value="InterPro"/>
</dbReference>
<feature type="repeat" description="ANK" evidence="8">
    <location>
        <begin position="107"/>
        <end position="139"/>
    </location>
</feature>
<dbReference type="InterPro" id="IPR017981">
    <property type="entry name" value="GPCR_2-like_7TM"/>
</dbReference>
<keyword evidence="7" id="KW-0807">Transducer</keyword>
<dbReference type="Gene3D" id="1.25.40.20">
    <property type="entry name" value="Ankyrin repeat-containing domain"/>
    <property type="match status" value="2"/>
</dbReference>
<evidence type="ECO:0000256" key="2">
    <source>
        <dbReference type="ARBA" id="ARBA00022692"/>
    </source>
</evidence>
<name>A0A6H5HU65_9HYME</name>
<dbReference type="Pfam" id="PF00002">
    <property type="entry name" value="7tm_2"/>
    <property type="match status" value="1"/>
</dbReference>
<evidence type="ECO:0000256" key="8">
    <source>
        <dbReference type="PROSITE-ProRule" id="PRU00023"/>
    </source>
</evidence>
<evidence type="ECO:0000256" key="6">
    <source>
        <dbReference type="ARBA" id="ARBA00023170"/>
    </source>
</evidence>
<dbReference type="InterPro" id="IPR002110">
    <property type="entry name" value="Ankyrin_rpt"/>
</dbReference>
<reference evidence="11 12" key="1">
    <citation type="submission" date="2020-02" db="EMBL/GenBank/DDBJ databases">
        <authorList>
            <person name="Ferguson B K."/>
        </authorList>
    </citation>
    <scope>NUCLEOTIDE SEQUENCE [LARGE SCALE GENOMIC DNA]</scope>
</reference>
<keyword evidence="2 9" id="KW-0812">Transmembrane</keyword>
<dbReference type="SUPFAM" id="SSF48403">
    <property type="entry name" value="Ankyrin repeat"/>
    <property type="match status" value="1"/>
</dbReference>
<feature type="repeat" description="ANK" evidence="8">
    <location>
        <begin position="328"/>
        <end position="355"/>
    </location>
</feature>
<keyword evidence="6" id="KW-0675">Receptor</keyword>
<feature type="repeat" description="ANK" evidence="8">
    <location>
        <begin position="180"/>
        <end position="212"/>
    </location>
</feature>
<gene>
    <name evidence="11" type="ORF">TBRA_LOCUS611</name>
</gene>
<dbReference type="InterPro" id="IPR036445">
    <property type="entry name" value="GPCR_2_extracell_dom_sf"/>
</dbReference>
<feature type="transmembrane region" description="Helical" evidence="9">
    <location>
        <begin position="656"/>
        <end position="680"/>
    </location>
</feature>
<evidence type="ECO:0000256" key="1">
    <source>
        <dbReference type="ARBA" id="ARBA00004141"/>
    </source>
</evidence>
<dbReference type="Gene3D" id="1.20.1070.10">
    <property type="entry name" value="Rhodopsin 7-helix transmembrane proteins"/>
    <property type="match status" value="1"/>
</dbReference>
<evidence type="ECO:0000256" key="7">
    <source>
        <dbReference type="ARBA" id="ARBA00023224"/>
    </source>
</evidence>
<dbReference type="GO" id="GO:0007188">
    <property type="term" value="P:adenylate cyclase-modulating G protein-coupled receptor signaling pathway"/>
    <property type="evidence" value="ECO:0007669"/>
    <property type="project" value="TreeGrafter"/>
</dbReference>
<feature type="transmembrane region" description="Helical" evidence="9">
    <location>
        <begin position="617"/>
        <end position="636"/>
    </location>
</feature>
<dbReference type="InterPro" id="IPR036770">
    <property type="entry name" value="Ankyrin_rpt-contain_sf"/>
</dbReference>
<feature type="transmembrane region" description="Helical" evidence="9">
    <location>
        <begin position="692"/>
        <end position="711"/>
    </location>
</feature>
<feature type="domain" description="G-protein coupled receptors family 2 profile 2" evidence="10">
    <location>
        <begin position="580"/>
        <end position="723"/>
    </location>
</feature>
<protein>
    <recommendedName>
        <fullName evidence="10">G-protein coupled receptors family 2 profile 2 domain-containing protein</fullName>
    </recommendedName>
</protein>
<evidence type="ECO:0000256" key="3">
    <source>
        <dbReference type="ARBA" id="ARBA00022989"/>
    </source>
</evidence>
<dbReference type="InterPro" id="IPR000832">
    <property type="entry name" value="GPCR_2_secretin-like"/>
</dbReference>
<dbReference type="Proteomes" id="UP000479190">
    <property type="component" value="Unassembled WGS sequence"/>
</dbReference>
<feature type="transmembrane region" description="Helical" evidence="9">
    <location>
        <begin position="587"/>
        <end position="605"/>
    </location>
</feature>
<evidence type="ECO:0000313" key="12">
    <source>
        <dbReference type="Proteomes" id="UP000479190"/>
    </source>
</evidence>
<dbReference type="InterPro" id="IPR050332">
    <property type="entry name" value="GPCR_2"/>
</dbReference>
<keyword evidence="12" id="KW-1185">Reference proteome</keyword>
<dbReference type="PRINTS" id="PR00249">
    <property type="entry name" value="GPCRSECRETIN"/>
</dbReference>
<dbReference type="PROSITE" id="PS50261">
    <property type="entry name" value="G_PROTEIN_RECEP_F2_4"/>
    <property type="match status" value="1"/>
</dbReference>
<evidence type="ECO:0000256" key="9">
    <source>
        <dbReference type="SAM" id="Phobius"/>
    </source>
</evidence>
<accession>A0A6H5HU65</accession>
<keyword evidence="8" id="KW-0040">ANK repeat</keyword>
<sequence length="723" mass="82845">MRRVAPGLRHLLQSFCCSGTTGYRDEPNVDEDGKPKLRRTTAVHHAARHSCSHVVSKLFKIYDRFDANYIDKSGLTHFHVACMYGCEDVVKKFLELGQDPNCLVSETGNSPLHLAVKNQHKIVVELLLRSAADPNLANKDGSTPLHVICSEDVGDELAELFFDINDEKNQVMQVDAQDKEGNTPLHLAMTYSQEKLVELLLRHGANPNSTNENRETPLHKICLRDNFDEDNLAELFFKIVSDIQKTVQVNALDKLNRTPLQLALTWAQKLTLESLLRNNPDPNFTNAKGFTILHIICQRYHDDDLMEKFFKITDDKHQLVQVDARDELGRTPLQLAVANLLPKTIDILLDRGADLTGFVFPTENYFGERLDPENDHWIDSAKKLASGALAVVECLEKRGYELDRSDVLTIMKFFAKQELFEESSDFTKRWYNNEVFARKAKKIKIRDNDPDQSLYDLIWLQPEEAEKLRLFAIRTMSFHHLDIFHAKDFCRSNCNDDKSPKSHFSFSLQTHDSVGLRIHTRTAAAGAHDTLLGQRELDSLVGHKQCMPDGTWFLHPESKQPWSNYTTCVNLVDLEWQQHLNRLYETGYSISLVALLLSLGILTYFRSLRCARITLHMNLFASFAMNNALWLIWYGSVVNTELLFNNSIMCRILHVILHYFLLTNYAWMLCEGFYLHTILVSAFTSDRRLVKWLMALGWSVPAVIIVIYTSLRSNSLDPADSKQ</sequence>
<comment type="subcellular location">
    <subcellularLocation>
        <location evidence="1">Membrane</location>
        <topology evidence="1">Multi-pass membrane protein</topology>
    </subcellularLocation>
</comment>
<evidence type="ECO:0000256" key="5">
    <source>
        <dbReference type="ARBA" id="ARBA00023136"/>
    </source>
</evidence>
<dbReference type="GO" id="GO:0008528">
    <property type="term" value="F:G protein-coupled peptide receptor activity"/>
    <property type="evidence" value="ECO:0007669"/>
    <property type="project" value="TreeGrafter"/>
</dbReference>
<dbReference type="Pfam" id="PF12796">
    <property type="entry name" value="Ank_2"/>
    <property type="match status" value="3"/>
</dbReference>
<dbReference type="EMBL" id="CADCXV010000147">
    <property type="protein sequence ID" value="CAB0028441.1"/>
    <property type="molecule type" value="Genomic_DNA"/>
</dbReference>
<proteinExistence type="predicted"/>
<dbReference type="PROSITE" id="PS50088">
    <property type="entry name" value="ANK_REPEAT"/>
    <property type="match status" value="3"/>
</dbReference>
<evidence type="ECO:0000259" key="10">
    <source>
        <dbReference type="PROSITE" id="PS50261"/>
    </source>
</evidence>
<dbReference type="GO" id="GO:0005886">
    <property type="term" value="C:plasma membrane"/>
    <property type="evidence" value="ECO:0007669"/>
    <property type="project" value="TreeGrafter"/>
</dbReference>
<dbReference type="PRINTS" id="PR01415">
    <property type="entry name" value="ANKYRIN"/>
</dbReference>
<keyword evidence="3 9" id="KW-1133">Transmembrane helix</keyword>
<dbReference type="Gene3D" id="4.10.1240.10">
    <property type="entry name" value="GPCR, family 2, extracellular hormone receptor domain"/>
    <property type="match status" value="1"/>
</dbReference>
<dbReference type="PROSITE" id="PS50297">
    <property type="entry name" value="ANK_REP_REGION"/>
    <property type="match status" value="3"/>
</dbReference>
<evidence type="ECO:0000313" key="11">
    <source>
        <dbReference type="EMBL" id="CAB0028441.1"/>
    </source>
</evidence>